<dbReference type="Proteomes" id="UP000311605">
    <property type="component" value="Unassembled WGS sequence"/>
</dbReference>
<sequence>MGAVPLLADASPTYPASLPARIVCRIVSQITAETISLLSDRVIVRSERRRPSCHVRQISMYVCHVALRMSFSDIGAAFGRDRTTVGHACHVVEDRRDDVAFDEFVSAIERIATAVFQSSDLIGGGHD</sequence>
<reference evidence="2 3" key="1">
    <citation type="submission" date="2019-06" db="EMBL/GenBank/DDBJ databases">
        <title>The draft genome of Rhizobium smilacinae PTYR-5.</title>
        <authorList>
            <person name="Liu L."/>
            <person name="Li L."/>
            <person name="Zhang X."/>
        </authorList>
    </citation>
    <scope>NUCLEOTIDE SEQUENCE [LARGE SCALE GENOMIC DNA]</scope>
    <source>
        <strain evidence="2 3">PTYR-5</strain>
    </source>
</reference>
<dbReference type="InterPro" id="IPR010921">
    <property type="entry name" value="Trp_repressor/repl_initiator"/>
</dbReference>
<dbReference type="CDD" id="cd06571">
    <property type="entry name" value="Bac_DnaA_C"/>
    <property type="match status" value="1"/>
</dbReference>
<comment type="caution">
    <text evidence="2">The sequence shown here is derived from an EMBL/GenBank/DDBJ whole genome shotgun (WGS) entry which is preliminary data.</text>
</comment>
<dbReference type="GO" id="GO:0043565">
    <property type="term" value="F:sequence-specific DNA binding"/>
    <property type="evidence" value="ECO:0007669"/>
    <property type="project" value="InterPro"/>
</dbReference>
<feature type="domain" description="Chromosomal replication initiator DnaA C-terminal" evidence="1">
    <location>
        <begin position="23"/>
        <end position="92"/>
    </location>
</feature>
<dbReference type="GO" id="GO:0006275">
    <property type="term" value="P:regulation of DNA replication"/>
    <property type="evidence" value="ECO:0007669"/>
    <property type="project" value="InterPro"/>
</dbReference>
<dbReference type="Gene3D" id="1.10.1750.10">
    <property type="match status" value="1"/>
</dbReference>
<dbReference type="InterPro" id="IPR013159">
    <property type="entry name" value="DnaA_C"/>
</dbReference>
<proteinExistence type="predicted"/>
<keyword evidence="3" id="KW-1185">Reference proteome</keyword>
<gene>
    <name evidence="2" type="ORF">FHP24_05535</name>
</gene>
<dbReference type="OrthoDB" id="8480222at2"/>
<organism evidence="2 3">
    <name type="scientific">Aliirhizobium smilacinae</name>
    <dbReference type="NCBI Taxonomy" id="1395944"/>
    <lineage>
        <taxon>Bacteria</taxon>
        <taxon>Pseudomonadati</taxon>
        <taxon>Pseudomonadota</taxon>
        <taxon>Alphaproteobacteria</taxon>
        <taxon>Hyphomicrobiales</taxon>
        <taxon>Rhizobiaceae</taxon>
        <taxon>Aliirhizobium</taxon>
    </lineage>
</organism>
<dbReference type="EMBL" id="VDMN01000001">
    <property type="protein sequence ID" value="TNM66755.1"/>
    <property type="molecule type" value="Genomic_DNA"/>
</dbReference>
<accession>A0A5C4XU25</accession>
<dbReference type="SMART" id="SM00760">
    <property type="entry name" value="Bac_DnaA_C"/>
    <property type="match status" value="1"/>
</dbReference>
<protein>
    <submittedName>
        <fullName evidence="2">Transposase</fullName>
    </submittedName>
</protein>
<evidence type="ECO:0000313" key="3">
    <source>
        <dbReference type="Proteomes" id="UP000311605"/>
    </source>
</evidence>
<dbReference type="GO" id="GO:0005524">
    <property type="term" value="F:ATP binding"/>
    <property type="evidence" value="ECO:0007669"/>
    <property type="project" value="InterPro"/>
</dbReference>
<dbReference type="Pfam" id="PF08299">
    <property type="entry name" value="Bac_DnaA_C"/>
    <property type="match status" value="1"/>
</dbReference>
<dbReference type="GO" id="GO:0006270">
    <property type="term" value="P:DNA replication initiation"/>
    <property type="evidence" value="ECO:0007669"/>
    <property type="project" value="InterPro"/>
</dbReference>
<name>A0A5C4XU25_9HYPH</name>
<dbReference type="SUPFAM" id="SSF48295">
    <property type="entry name" value="TrpR-like"/>
    <property type="match status" value="1"/>
</dbReference>
<dbReference type="AlphaFoldDB" id="A0A5C4XU25"/>
<evidence type="ECO:0000313" key="2">
    <source>
        <dbReference type="EMBL" id="TNM66755.1"/>
    </source>
</evidence>
<evidence type="ECO:0000259" key="1">
    <source>
        <dbReference type="SMART" id="SM00760"/>
    </source>
</evidence>